<dbReference type="RefSeq" id="XP_022464222.1">
    <property type="nucleotide sequence ID" value="XM_022607647.1"/>
</dbReference>
<dbReference type="GO" id="GO:0007264">
    <property type="term" value="P:small GTPase-mediated signal transduction"/>
    <property type="evidence" value="ECO:0007669"/>
    <property type="project" value="InterPro"/>
</dbReference>
<dbReference type="PANTHER" id="PTHR13276">
    <property type="entry name" value="GUANINE NUCLEOTIDE EXCHANGE FACTOR MSS4"/>
    <property type="match status" value="1"/>
</dbReference>
<dbReference type="GO" id="GO:0005829">
    <property type="term" value="C:cytosol"/>
    <property type="evidence" value="ECO:0007669"/>
    <property type="project" value="EnsemblFungi"/>
</dbReference>
<dbReference type="STRING" id="1071383.J7S6X5"/>
<dbReference type="InterPro" id="IPR007515">
    <property type="entry name" value="Mss4"/>
</dbReference>
<dbReference type="GO" id="GO:0006892">
    <property type="term" value="P:post-Golgi vesicle-mediated transport"/>
    <property type="evidence" value="ECO:0007669"/>
    <property type="project" value="EnsemblFungi"/>
</dbReference>
<dbReference type="KEGG" id="kng:KNAG_0D02260"/>
<dbReference type="OMA" id="GPIGMVC"/>
<dbReference type="GO" id="GO:0005085">
    <property type="term" value="F:guanyl-nucleotide exchange factor activity"/>
    <property type="evidence" value="ECO:0007669"/>
    <property type="project" value="UniProtKB-KW"/>
</dbReference>
<accession>J7S6X5</accession>
<dbReference type="PROSITE" id="PS51796">
    <property type="entry name" value="MSS4"/>
    <property type="match status" value="1"/>
</dbReference>
<dbReference type="Pfam" id="PF04421">
    <property type="entry name" value="Mss4"/>
    <property type="match status" value="1"/>
</dbReference>
<dbReference type="Proteomes" id="UP000006310">
    <property type="component" value="Chromosome 4"/>
</dbReference>
<keyword evidence="3" id="KW-0653">Protein transport</keyword>
<keyword evidence="2" id="KW-0344">Guanine-nucleotide releasing factor</keyword>
<evidence type="ECO:0000256" key="1">
    <source>
        <dbReference type="ARBA" id="ARBA00022448"/>
    </source>
</evidence>
<dbReference type="HOGENOM" id="CLU_124782_0_0_1"/>
<evidence type="ECO:0000256" key="2">
    <source>
        <dbReference type="ARBA" id="ARBA00022658"/>
    </source>
</evidence>
<reference evidence="4 5" key="1">
    <citation type="journal article" date="2011" name="Proc. Natl. Acad. Sci. U.S.A.">
        <title>Evolutionary erosion of yeast sex chromosomes by mating-type switching accidents.</title>
        <authorList>
            <person name="Gordon J.L."/>
            <person name="Armisen D."/>
            <person name="Proux-Wera E."/>
            <person name="Oheigeartaigh S.S."/>
            <person name="Byrne K.P."/>
            <person name="Wolfe K.H."/>
        </authorList>
    </citation>
    <scope>NUCLEOTIDE SEQUENCE [LARGE SCALE GENOMIC DNA]</scope>
    <source>
        <strain evidence="5">ATCC MYA-139 / BCRC 22969 / CBS 8797 / CCRC 22969 / KCTC 17520 / NBRC 10181 / NCYC 3082</strain>
    </source>
</reference>
<dbReference type="GO" id="GO:0015031">
    <property type="term" value="P:protein transport"/>
    <property type="evidence" value="ECO:0007669"/>
    <property type="project" value="UniProtKB-KW"/>
</dbReference>
<dbReference type="OrthoDB" id="30840at2759"/>
<keyword evidence="5" id="KW-1185">Reference proteome</keyword>
<sequence length="141" mass="15749">MTTAKCSFKECGCNIIAVDYSKLVYLPAAVLDDYQLMQSTKSTDVDVNTKGPNTPFTLVTDVWAFDNIGVSKDIPPSIAPETGSQYTFQYENDQWDLVKCVKYMICAECDRGPIGMVCQIMTPDKSEEQMVYMLSLQSVQV</sequence>
<evidence type="ECO:0000313" key="5">
    <source>
        <dbReference type="Proteomes" id="UP000006310"/>
    </source>
</evidence>
<organism evidence="4 5">
    <name type="scientific">Huiozyma naganishii (strain ATCC MYA-139 / BCRC 22969 / CBS 8797 / KCTC 17520 / NBRC 10181 / NCYC 3082 / Yp74L-3)</name>
    <name type="common">Yeast</name>
    <name type="synonym">Kazachstania naganishii</name>
    <dbReference type="NCBI Taxonomy" id="1071383"/>
    <lineage>
        <taxon>Eukaryota</taxon>
        <taxon>Fungi</taxon>
        <taxon>Dikarya</taxon>
        <taxon>Ascomycota</taxon>
        <taxon>Saccharomycotina</taxon>
        <taxon>Saccharomycetes</taxon>
        <taxon>Saccharomycetales</taxon>
        <taxon>Saccharomycetaceae</taxon>
        <taxon>Huiozyma</taxon>
    </lineage>
</organism>
<proteinExistence type="predicted"/>
<evidence type="ECO:0008006" key="6">
    <source>
        <dbReference type="Google" id="ProtNLM"/>
    </source>
</evidence>
<protein>
    <recommendedName>
        <fullName evidence="6">Protein DSS4</fullName>
    </recommendedName>
</protein>
<dbReference type="PANTHER" id="PTHR13276:SF0">
    <property type="entry name" value="GUANINE NUCLEOTIDE EXCHANGE FACTOR MSS4"/>
    <property type="match status" value="1"/>
</dbReference>
<keyword evidence="1" id="KW-0813">Transport</keyword>
<gene>
    <name evidence="4" type="primary">KNAG0D02260</name>
    <name evidence="4" type="ordered locus">KNAG_0D02260</name>
</gene>
<dbReference type="InterPro" id="IPR011057">
    <property type="entry name" value="Mss4-like_sf"/>
</dbReference>
<dbReference type="AlphaFoldDB" id="J7S6X5"/>
<dbReference type="GO" id="GO:0008270">
    <property type="term" value="F:zinc ion binding"/>
    <property type="evidence" value="ECO:0007669"/>
    <property type="project" value="EnsemblFungi"/>
</dbReference>
<evidence type="ECO:0000256" key="3">
    <source>
        <dbReference type="ARBA" id="ARBA00022927"/>
    </source>
</evidence>
<dbReference type="Gene3D" id="2.170.150.10">
    <property type="entry name" value="Metal Binding Protein, Guanine Nucleotide Exchange Factor, Chain A"/>
    <property type="match status" value="1"/>
</dbReference>
<dbReference type="EMBL" id="HE978317">
    <property type="protein sequence ID" value="CCK69976.1"/>
    <property type="molecule type" value="Genomic_DNA"/>
</dbReference>
<dbReference type="SUPFAM" id="SSF51316">
    <property type="entry name" value="Mss4-like"/>
    <property type="match status" value="1"/>
</dbReference>
<dbReference type="InterPro" id="IPR011323">
    <property type="entry name" value="Mss4/transl-control_tumour"/>
</dbReference>
<reference evidence="5" key="2">
    <citation type="submission" date="2012-08" db="EMBL/GenBank/DDBJ databases">
        <title>Genome sequence of Kazachstania naganishii.</title>
        <authorList>
            <person name="Gordon J.L."/>
            <person name="Armisen D."/>
            <person name="Proux-Wera E."/>
            <person name="OhEigeartaigh S.S."/>
            <person name="Byrne K.P."/>
            <person name="Wolfe K.H."/>
        </authorList>
    </citation>
    <scope>NUCLEOTIDE SEQUENCE [LARGE SCALE GENOMIC DNA]</scope>
    <source>
        <strain evidence="5">ATCC MYA-139 / BCRC 22969 / CBS 8797 / CCRC 22969 / KCTC 17520 / NBRC 10181 / NCYC 3082</strain>
    </source>
</reference>
<name>J7S6X5_HUIN7</name>
<dbReference type="GeneID" id="34525665"/>
<evidence type="ECO:0000313" key="4">
    <source>
        <dbReference type="EMBL" id="CCK69976.1"/>
    </source>
</evidence>
<dbReference type="eggNOG" id="KOG4113">
    <property type="taxonomic scope" value="Eukaryota"/>
</dbReference>
<dbReference type="GO" id="GO:0016020">
    <property type="term" value="C:membrane"/>
    <property type="evidence" value="ECO:0007669"/>
    <property type="project" value="EnsemblFungi"/>
</dbReference>